<dbReference type="HOGENOM" id="CLU_3367654_0_0_14"/>
<sequence>MGIFFYFSTTKHKYNFSFLKRIFLERKIQKELFCE</sequence>
<name>R4S096_PHYAS</name>
<proteinExistence type="predicted"/>
<evidence type="ECO:0000313" key="1">
    <source>
        <dbReference type="EMBL" id="AGL90224.1"/>
    </source>
</evidence>
<dbReference type="EMBL" id="CP002548">
    <property type="protein sequence ID" value="AGL90224.1"/>
    <property type="molecule type" value="Genomic_DNA"/>
</dbReference>
<gene>
    <name evidence="1" type="ORF">SLY_0302</name>
</gene>
<dbReference type="Proteomes" id="UP000013941">
    <property type="component" value="Chromosome"/>
</dbReference>
<dbReference type="AlphaFoldDB" id="R4S096"/>
<reference evidence="1 2" key="1">
    <citation type="journal article" date="2013" name="BMC Genomics">
        <title>Comparison of the complete genome sequence of two closely related isolates of 'Candidatus Phytoplasma australiense' reveals genome plasticity.</title>
        <authorList>
            <person name="Andersen M.T."/>
            <person name="Liefting L.W."/>
            <person name="Havukkala I."/>
            <person name="Beever R.E."/>
        </authorList>
    </citation>
    <scope>NUCLEOTIDE SEQUENCE [LARGE SCALE GENOMIC DNA]</scope>
    <source>
        <strain evidence="1 2">NZSb11</strain>
    </source>
</reference>
<organism evidence="1 2">
    <name type="scientific">Strawberry lethal yellows phytoplasma (CPA) str. NZSb11</name>
    <dbReference type="NCBI Taxonomy" id="980422"/>
    <lineage>
        <taxon>Bacteria</taxon>
        <taxon>Bacillati</taxon>
        <taxon>Mycoplasmatota</taxon>
        <taxon>Mollicutes</taxon>
        <taxon>Acholeplasmatales</taxon>
        <taxon>Acholeplasmataceae</taxon>
        <taxon>Candidatus Phytoplasma</taxon>
        <taxon>16SrXII (Stolbur group)</taxon>
    </lineage>
</organism>
<evidence type="ECO:0000313" key="2">
    <source>
        <dbReference type="Proteomes" id="UP000013941"/>
    </source>
</evidence>
<dbReference type="KEGG" id="nzs:SLY_0302"/>
<protein>
    <submittedName>
        <fullName evidence="1">Uncharacterized protein</fullName>
    </submittedName>
</protein>
<keyword evidence="2" id="KW-1185">Reference proteome</keyword>
<accession>R4S096</accession>